<feature type="binding site" evidence="1">
    <location>
        <position position="80"/>
    </location>
    <ligand>
        <name>ATP</name>
        <dbReference type="ChEBI" id="CHEBI:30616"/>
    </ligand>
</feature>
<dbReference type="Pfam" id="PF13768">
    <property type="entry name" value="VWA_3"/>
    <property type="match status" value="1"/>
</dbReference>
<accession>K9WBA9</accession>
<dbReference type="KEGG" id="mic:Mic7113_1803"/>
<dbReference type="InterPro" id="IPR036465">
    <property type="entry name" value="vWFA_dom_sf"/>
</dbReference>
<dbReference type="InterPro" id="IPR002035">
    <property type="entry name" value="VWF_A"/>
</dbReference>
<keyword evidence="6" id="KW-0723">Serine/threonine-protein kinase</keyword>
<gene>
    <name evidence="6" type="ORF">Mic7113_1803</name>
</gene>
<dbReference type="Gene3D" id="3.40.50.410">
    <property type="entry name" value="von Willebrand factor, type A domain"/>
    <property type="match status" value="1"/>
</dbReference>
<dbReference type="eggNOG" id="COG0515">
    <property type="taxonomic scope" value="Bacteria"/>
</dbReference>
<keyword evidence="1" id="KW-0547">Nucleotide-binding</keyword>
<name>K9WBA9_9CYAN</name>
<proteinExistence type="predicted"/>
<dbReference type="PANTHER" id="PTHR45737:SF6">
    <property type="entry name" value="VON WILLEBRAND FACTOR A DOMAIN-CONTAINING PROTEIN 5A"/>
    <property type="match status" value="1"/>
</dbReference>
<keyword evidence="1" id="KW-0067">ATP-binding</keyword>
<evidence type="ECO:0000256" key="1">
    <source>
        <dbReference type="PROSITE-ProRule" id="PRU10141"/>
    </source>
</evidence>
<dbReference type="eggNOG" id="COG2304">
    <property type="taxonomic scope" value="Bacteria"/>
</dbReference>
<dbReference type="SUPFAM" id="SSF56112">
    <property type="entry name" value="Protein kinase-like (PK-like)"/>
    <property type="match status" value="1"/>
</dbReference>
<dbReference type="InterPro" id="IPR017441">
    <property type="entry name" value="Protein_kinase_ATP_BS"/>
</dbReference>
<dbReference type="PROSITE" id="PS51468">
    <property type="entry name" value="VIT"/>
    <property type="match status" value="1"/>
</dbReference>
<dbReference type="EMBL" id="CP003630">
    <property type="protein sequence ID" value="AFZ17660.1"/>
    <property type="molecule type" value="Genomic_DNA"/>
</dbReference>
<dbReference type="InterPro" id="IPR011009">
    <property type="entry name" value="Kinase-like_dom_sf"/>
</dbReference>
<dbReference type="PATRIC" id="fig|1173027.3.peg.1992"/>
<dbReference type="CDD" id="cd14014">
    <property type="entry name" value="STKc_PknB_like"/>
    <property type="match status" value="1"/>
</dbReference>
<dbReference type="InterPro" id="IPR013694">
    <property type="entry name" value="VIT"/>
</dbReference>
<keyword evidence="6" id="KW-0808">Transferase</keyword>
<dbReference type="SMART" id="SM00609">
    <property type="entry name" value="VIT"/>
    <property type="match status" value="1"/>
</dbReference>
<protein>
    <submittedName>
        <fullName evidence="6">Serine/threonine protein kinase</fullName>
    </submittedName>
</protein>
<keyword evidence="6" id="KW-0418">Kinase</keyword>
<dbReference type="PROSITE" id="PS50011">
    <property type="entry name" value="PROTEIN_KINASE_DOM"/>
    <property type="match status" value="1"/>
</dbReference>
<evidence type="ECO:0000313" key="7">
    <source>
        <dbReference type="Proteomes" id="UP000010471"/>
    </source>
</evidence>
<dbReference type="Gene3D" id="1.10.510.10">
    <property type="entry name" value="Transferase(Phosphotransferase) domain 1"/>
    <property type="match status" value="1"/>
</dbReference>
<evidence type="ECO:0000259" key="3">
    <source>
        <dbReference type="PROSITE" id="PS50011"/>
    </source>
</evidence>
<feature type="compositionally biased region" description="Polar residues" evidence="2">
    <location>
        <begin position="527"/>
        <end position="536"/>
    </location>
</feature>
<evidence type="ECO:0000313" key="6">
    <source>
        <dbReference type="EMBL" id="AFZ17660.1"/>
    </source>
</evidence>
<dbReference type="GO" id="GO:0005524">
    <property type="term" value="F:ATP binding"/>
    <property type="evidence" value="ECO:0007669"/>
    <property type="project" value="UniProtKB-UniRule"/>
</dbReference>
<dbReference type="OrthoDB" id="9784383at2"/>
<feature type="region of interest" description="Disordered" evidence="2">
    <location>
        <begin position="525"/>
        <end position="555"/>
    </location>
</feature>
<dbReference type="Pfam" id="PF08487">
    <property type="entry name" value="VIT"/>
    <property type="match status" value="1"/>
</dbReference>
<dbReference type="SUPFAM" id="SSF53300">
    <property type="entry name" value="vWA-like"/>
    <property type="match status" value="1"/>
</dbReference>
<dbReference type="GO" id="GO:0004674">
    <property type="term" value="F:protein serine/threonine kinase activity"/>
    <property type="evidence" value="ECO:0007669"/>
    <property type="project" value="UniProtKB-KW"/>
</dbReference>
<dbReference type="NCBIfam" id="NF045510">
    <property type="entry name" value="4Cys_prefix_kin"/>
    <property type="match status" value="1"/>
</dbReference>
<dbReference type="InterPro" id="IPR000719">
    <property type="entry name" value="Prot_kinase_dom"/>
</dbReference>
<feature type="region of interest" description="Disordered" evidence="2">
    <location>
        <begin position="344"/>
        <end position="373"/>
    </location>
</feature>
<reference evidence="6 7" key="1">
    <citation type="submission" date="2012-06" db="EMBL/GenBank/DDBJ databases">
        <title>Finished chromosome of genome of Microcoleus sp. PCC 7113.</title>
        <authorList>
            <consortium name="US DOE Joint Genome Institute"/>
            <person name="Gugger M."/>
            <person name="Coursin T."/>
            <person name="Rippka R."/>
            <person name="Tandeau De Marsac N."/>
            <person name="Huntemann M."/>
            <person name="Wei C.-L."/>
            <person name="Han J."/>
            <person name="Detter J.C."/>
            <person name="Han C."/>
            <person name="Tapia R."/>
            <person name="Chen A."/>
            <person name="Kyrpides N."/>
            <person name="Mavromatis K."/>
            <person name="Markowitz V."/>
            <person name="Szeto E."/>
            <person name="Ivanova N."/>
            <person name="Pagani I."/>
            <person name="Pati A."/>
            <person name="Goodwin L."/>
            <person name="Nordberg H.P."/>
            <person name="Cantor M.N."/>
            <person name="Hua S.X."/>
            <person name="Woyke T."/>
            <person name="Kerfeld C.A."/>
        </authorList>
    </citation>
    <scope>NUCLEOTIDE SEQUENCE [LARGE SCALE GENOMIC DNA]</scope>
    <source>
        <strain evidence="6 7">PCC 7113</strain>
    </source>
</reference>
<feature type="domain" description="VWFA" evidence="4">
    <location>
        <begin position="648"/>
        <end position="820"/>
    </location>
</feature>
<feature type="domain" description="VIT" evidence="5">
    <location>
        <begin position="373"/>
        <end position="501"/>
    </location>
</feature>
<feature type="domain" description="Protein kinase" evidence="3">
    <location>
        <begin position="49"/>
        <end position="308"/>
    </location>
</feature>
<evidence type="ECO:0000256" key="2">
    <source>
        <dbReference type="SAM" id="MobiDB-lite"/>
    </source>
</evidence>
<organism evidence="6 7">
    <name type="scientific">Allocoleopsis franciscana PCC 7113</name>
    <dbReference type="NCBI Taxonomy" id="1173027"/>
    <lineage>
        <taxon>Bacteria</taxon>
        <taxon>Bacillati</taxon>
        <taxon>Cyanobacteriota</taxon>
        <taxon>Cyanophyceae</taxon>
        <taxon>Coleofasciculales</taxon>
        <taxon>Coleofasciculaceae</taxon>
        <taxon>Allocoleopsis</taxon>
        <taxon>Allocoleopsis franciscana</taxon>
    </lineage>
</organism>
<dbReference type="PANTHER" id="PTHR45737">
    <property type="entry name" value="VON WILLEBRAND FACTOR A DOMAIN-CONTAINING PROTEIN 5A"/>
    <property type="match status" value="1"/>
</dbReference>
<evidence type="ECO:0000259" key="5">
    <source>
        <dbReference type="PROSITE" id="PS51468"/>
    </source>
</evidence>
<dbReference type="HOGENOM" id="CLU_293696_0_0_3"/>
<dbReference type="AlphaFoldDB" id="K9WBA9"/>
<dbReference type="SMART" id="SM00327">
    <property type="entry name" value="VWA"/>
    <property type="match status" value="1"/>
</dbReference>
<sequence length="1016" mass="112188">MATFAPQDSTAHNRRQCYCLNPACKHPENQGNALVCRNCGSNLLLQQRYRALKPIGQGGFGRTFLAVDESTQSQRRCVIKQFFPQQQGTDNIEKATELFRQEANRLETLGQHPQIPQLLAYFEQDDHQYLVQELIDGENLAQEIAHNGPFNETQIRQLLHSLLPVLRCVHHHQMIHRDIKPENIIRRRDNQLVLVDFGAAKYTTETMLGRTGTVIGSAAYTAPEQVKGKAIFASDLYSLGVTCIHLLTQIPPFDLSDTSEDTWVWRHYLRKPISKELGIILDKMLESGTKRRYQSADEVLKDLQAKSLPTRKTGSEKKLLVAGIAFLLLGSVGLGYLLPRAGQQASTPSSSTVTPPYPVSEPVQEEERQPSKPGGLFATVNGQKQVFPLKHTEVMGKVSGNVSRVEVTQTFQNPFKDPLEATYVFPLPDDAAVDDMEIKVGDRIIRGLIKKREEAKKIYEQAKQEGKTAGLLEQERDNIFTQSLANIKPGEKIDVTIRYTNSLKFEKGNYEFVFPMVVGPRYIPGTKSDSQGNTNPVKDASKITPPTIPTGRSGQDIGVTVEIEGGVPISNVRSPSHQISTLQDGRAVRIQLDKQNTIPNKDLIVRYQVAGNETQSTVLTQADERGGHFATYLIPAVQYQSNEIVPKDVVFLMDTSGSQAGSAIAQSKELMRRFINGLNSNDTFTIIDFASTSQQLSSKPLQNTPQNRQKALDYINGIDANGGSELMNGIEKVLSFPAAPEGRLRSVVLITDGLIGNDNEVIAEVQKNLKPGNRLYSFGVGSSVNRFLIDRIAEEGRGIAEVLPPDEPAQKVAEKFFRRINNPVLTNIEVSWEGSGKQPDIYPLKPADLFANQPLVLFGRKGDRSKGNLKIMGMAAGGKRYEKTVPIEFEGGGNPAIAQLWGRARIKELMSQMFDAETASGVKAVTDTALKYRLLSQYTAFVAVTEEVRVDAKGKRLKVQVPVETPEGMQADATAGEFAAVPEPSQIVGNLLALVLLGISLGWMRRKGLKSAQPRD</sequence>
<dbReference type="PROSITE" id="PS00107">
    <property type="entry name" value="PROTEIN_KINASE_ATP"/>
    <property type="match status" value="1"/>
</dbReference>
<dbReference type="SMART" id="SM00220">
    <property type="entry name" value="S_TKc"/>
    <property type="match status" value="1"/>
</dbReference>
<dbReference type="RefSeq" id="WP_015181812.1">
    <property type="nucleotide sequence ID" value="NC_019738.1"/>
</dbReference>
<dbReference type="STRING" id="1173027.Mic7113_1803"/>
<evidence type="ECO:0000259" key="4">
    <source>
        <dbReference type="PROSITE" id="PS50234"/>
    </source>
</evidence>
<dbReference type="Pfam" id="PF00069">
    <property type="entry name" value="Pkinase"/>
    <property type="match status" value="1"/>
</dbReference>
<keyword evidence="7" id="KW-1185">Reference proteome</keyword>
<dbReference type="PROSITE" id="PS50234">
    <property type="entry name" value="VWFA"/>
    <property type="match status" value="1"/>
</dbReference>
<dbReference type="Proteomes" id="UP000010471">
    <property type="component" value="Chromosome"/>
</dbReference>